<dbReference type="Gene3D" id="3.40.1170.60">
    <property type="match status" value="1"/>
</dbReference>
<dbReference type="GO" id="GO:0006260">
    <property type="term" value="P:DNA replication"/>
    <property type="evidence" value="ECO:0007669"/>
    <property type="project" value="UniProtKB-KW"/>
</dbReference>
<dbReference type="GO" id="GO:0005829">
    <property type="term" value="C:cytosol"/>
    <property type="evidence" value="ECO:0007669"/>
    <property type="project" value="TreeGrafter"/>
</dbReference>
<dbReference type="PROSITE" id="PS50173">
    <property type="entry name" value="UMUC"/>
    <property type="match status" value="1"/>
</dbReference>
<evidence type="ECO:0000256" key="15">
    <source>
        <dbReference type="ARBA" id="ARBA00023204"/>
    </source>
</evidence>
<dbReference type="PANTHER" id="PTHR11076">
    <property type="entry name" value="DNA REPAIR POLYMERASE UMUC / TRANSFERASE FAMILY MEMBER"/>
    <property type="match status" value="1"/>
</dbReference>
<keyword evidence="11" id="KW-0227">DNA damage</keyword>
<reference evidence="18" key="1">
    <citation type="journal article" date="2014" name="Front. Microbiol.">
        <title>High frequency of phylogenetically diverse reductive dehalogenase-homologous genes in deep subseafloor sedimentary metagenomes.</title>
        <authorList>
            <person name="Kawai M."/>
            <person name="Futagami T."/>
            <person name="Toyoda A."/>
            <person name="Takaki Y."/>
            <person name="Nishi S."/>
            <person name="Hori S."/>
            <person name="Arai W."/>
            <person name="Tsubouchi T."/>
            <person name="Morono Y."/>
            <person name="Uchiyama I."/>
            <person name="Ito T."/>
            <person name="Fujiyama A."/>
            <person name="Inagaki F."/>
            <person name="Takami H."/>
        </authorList>
    </citation>
    <scope>NUCLEOTIDE SEQUENCE</scope>
    <source>
        <strain evidence="18">Expedition CK06-06</strain>
    </source>
</reference>
<comment type="subcellular location">
    <subcellularLocation>
        <location evidence="2">Cytoplasm</location>
    </subcellularLocation>
</comment>
<dbReference type="GO" id="GO:0003887">
    <property type="term" value="F:DNA-directed DNA polymerase activity"/>
    <property type="evidence" value="ECO:0007669"/>
    <property type="project" value="UniProtKB-KW"/>
</dbReference>
<dbReference type="InterPro" id="IPR050116">
    <property type="entry name" value="DNA_polymerase-Y"/>
</dbReference>
<dbReference type="GO" id="GO:0046872">
    <property type="term" value="F:metal ion binding"/>
    <property type="evidence" value="ECO:0007669"/>
    <property type="project" value="UniProtKB-KW"/>
</dbReference>
<dbReference type="GO" id="GO:0009432">
    <property type="term" value="P:SOS response"/>
    <property type="evidence" value="ECO:0007669"/>
    <property type="project" value="TreeGrafter"/>
</dbReference>
<keyword evidence="9" id="KW-0235">DNA replication</keyword>
<evidence type="ECO:0000256" key="16">
    <source>
        <dbReference type="ARBA" id="ARBA00049244"/>
    </source>
</evidence>
<evidence type="ECO:0000256" key="11">
    <source>
        <dbReference type="ARBA" id="ARBA00022763"/>
    </source>
</evidence>
<keyword evidence="5" id="KW-0515">Mutator protein</keyword>
<dbReference type="SUPFAM" id="SSF56672">
    <property type="entry name" value="DNA/RNA polymerases"/>
    <property type="match status" value="1"/>
</dbReference>
<protein>
    <recommendedName>
        <fullName evidence="4">DNA-directed DNA polymerase</fullName>
        <ecNumber evidence="4">2.7.7.7</ecNumber>
    </recommendedName>
</protein>
<feature type="domain" description="UmuC" evidence="17">
    <location>
        <begin position="2"/>
        <end position="183"/>
    </location>
</feature>
<keyword evidence="15" id="KW-0234">DNA repair</keyword>
<sequence length="224" mass="24968">MYLCADLDAFFVSVEQALNPYLIGKPVIVGGSPNERGVVASASYEARKFGINSGMPTAQAYRLCPGAVFLRGNFGYYRWYSRRFYEIMSSFSPDIIMASIDEAYVNIKGTRRLFGPPLVLAQKLKTEVKIKLNIPVSIGIARTKVFSKIACDQSKPNGLLIIPPEKEIKFLAPLRISVMPGIGPKHIYILKNLNINTIDQLLKTPDWVLNTALGSYAKIIKFFI</sequence>
<evidence type="ECO:0000256" key="6">
    <source>
        <dbReference type="ARBA" id="ARBA00022490"/>
    </source>
</evidence>
<evidence type="ECO:0000256" key="2">
    <source>
        <dbReference type="ARBA" id="ARBA00004496"/>
    </source>
</evidence>
<dbReference type="Pfam" id="PF00817">
    <property type="entry name" value="IMS"/>
    <property type="match status" value="1"/>
</dbReference>
<evidence type="ECO:0000256" key="4">
    <source>
        <dbReference type="ARBA" id="ARBA00012417"/>
    </source>
</evidence>
<evidence type="ECO:0000256" key="13">
    <source>
        <dbReference type="ARBA" id="ARBA00022932"/>
    </source>
</evidence>
<dbReference type="InterPro" id="IPR022880">
    <property type="entry name" value="DNApol_IV"/>
</dbReference>
<dbReference type="Gene3D" id="1.10.150.20">
    <property type="entry name" value="5' to 3' exonuclease, C-terminal subdomain"/>
    <property type="match status" value="1"/>
</dbReference>
<evidence type="ECO:0000256" key="1">
    <source>
        <dbReference type="ARBA" id="ARBA00001946"/>
    </source>
</evidence>
<dbReference type="EMBL" id="BARU01006927">
    <property type="protein sequence ID" value="GAH38860.1"/>
    <property type="molecule type" value="Genomic_DNA"/>
</dbReference>
<keyword evidence="12" id="KW-0460">Magnesium</keyword>
<keyword evidence="13" id="KW-0239">DNA-directed DNA polymerase</keyword>
<gene>
    <name evidence="18" type="ORF">S03H2_13654</name>
</gene>
<dbReference type="Gene3D" id="3.30.70.270">
    <property type="match status" value="1"/>
</dbReference>
<dbReference type="CDD" id="cd03586">
    <property type="entry name" value="PolY_Pol_IV_kappa"/>
    <property type="match status" value="1"/>
</dbReference>
<evidence type="ECO:0000256" key="12">
    <source>
        <dbReference type="ARBA" id="ARBA00022842"/>
    </source>
</evidence>
<evidence type="ECO:0000256" key="7">
    <source>
        <dbReference type="ARBA" id="ARBA00022679"/>
    </source>
</evidence>
<evidence type="ECO:0000256" key="5">
    <source>
        <dbReference type="ARBA" id="ARBA00022457"/>
    </source>
</evidence>
<organism evidence="18">
    <name type="scientific">marine sediment metagenome</name>
    <dbReference type="NCBI Taxonomy" id="412755"/>
    <lineage>
        <taxon>unclassified sequences</taxon>
        <taxon>metagenomes</taxon>
        <taxon>ecological metagenomes</taxon>
    </lineage>
</organism>
<dbReference type="GO" id="GO:0003677">
    <property type="term" value="F:DNA binding"/>
    <property type="evidence" value="ECO:0007669"/>
    <property type="project" value="UniProtKB-KW"/>
</dbReference>
<proteinExistence type="inferred from homology"/>
<evidence type="ECO:0000256" key="14">
    <source>
        <dbReference type="ARBA" id="ARBA00023125"/>
    </source>
</evidence>
<feature type="non-terminal residue" evidence="18">
    <location>
        <position position="224"/>
    </location>
</feature>
<keyword evidence="14" id="KW-0238">DNA-binding</keyword>
<evidence type="ECO:0000256" key="10">
    <source>
        <dbReference type="ARBA" id="ARBA00022723"/>
    </source>
</evidence>
<name>X1G230_9ZZZZ</name>
<evidence type="ECO:0000259" key="17">
    <source>
        <dbReference type="PROSITE" id="PS50173"/>
    </source>
</evidence>
<dbReference type="InterPro" id="IPR043502">
    <property type="entry name" value="DNA/RNA_pol_sf"/>
</dbReference>
<dbReference type="GO" id="GO:0042276">
    <property type="term" value="P:error-prone translesion synthesis"/>
    <property type="evidence" value="ECO:0007669"/>
    <property type="project" value="TreeGrafter"/>
</dbReference>
<keyword evidence="7" id="KW-0808">Transferase</keyword>
<dbReference type="InterPro" id="IPR043128">
    <property type="entry name" value="Rev_trsase/Diguanyl_cyclase"/>
</dbReference>
<dbReference type="EC" id="2.7.7.7" evidence="4"/>
<comment type="caution">
    <text evidence="18">The sequence shown here is derived from an EMBL/GenBank/DDBJ whole genome shotgun (WGS) entry which is preliminary data.</text>
</comment>
<keyword evidence="8" id="KW-0548">Nucleotidyltransferase</keyword>
<keyword evidence="10" id="KW-0479">Metal-binding</keyword>
<accession>X1G230</accession>
<comment type="cofactor">
    <cofactor evidence="1">
        <name>Mg(2+)</name>
        <dbReference type="ChEBI" id="CHEBI:18420"/>
    </cofactor>
</comment>
<dbReference type="InterPro" id="IPR001126">
    <property type="entry name" value="UmuC"/>
</dbReference>
<comment type="catalytic activity">
    <reaction evidence="16">
        <text>DNA(n) + a 2'-deoxyribonucleoside 5'-triphosphate = DNA(n+1) + diphosphate</text>
        <dbReference type="Rhea" id="RHEA:22508"/>
        <dbReference type="Rhea" id="RHEA-COMP:17339"/>
        <dbReference type="Rhea" id="RHEA-COMP:17340"/>
        <dbReference type="ChEBI" id="CHEBI:33019"/>
        <dbReference type="ChEBI" id="CHEBI:61560"/>
        <dbReference type="ChEBI" id="CHEBI:173112"/>
        <dbReference type="EC" id="2.7.7.7"/>
    </reaction>
</comment>
<evidence type="ECO:0000313" key="18">
    <source>
        <dbReference type="EMBL" id="GAH38860.1"/>
    </source>
</evidence>
<dbReference type="PANTHER" id="PTHR11076:SF33">
    <property type="entry name" value="DNA POLYMERASE KAPPA"/>
    <property type="match status" value="1"/>
</dbReference>
<evidence type="ECO:0000256" key="8">
    <source>
        <dbReference type="ARBA" id="ARBA00022695"/>
    </source>
</evidence>
<comment type="similarity">
    <text evidence="3">Belongs to the DNA polymerase type-Y family.</text>
</comment>
<dbReference type="AlphaFoldDB" id="X1G230"/>
<evidence type="ECO:0000256" key="3">
    <source>
        <dbReference type="ARBA" id="ARBA00010945"/>
    </source>
</evidence>
<dbReference type="GO" id="GO:0006281">
    <property type="term" value="P:DNA repair"/>
    <property type="evidence" value="ECO:0007669"/>
    <property type="project" value="UniProtKB-KW"/>
</dbReference>
<dbReference type="FunFam" id="3.40.1170.60:FF:000001">
    <property type="entry name" value="DNA polymerase IV"/>
    <property type="match status" value="1"/>
</dbReference>
<keyword evidence="6" id="KW-0963">Cytoplasm</keyword>
<evidence type="ECO:0000256" key="9">
    <source>
        <dbReference type="ARBA" id="ARBA00022705"/>
    </source>
</evidence>